<comment type="caution">
    <text evidence="2">The sequence shown here is derived from an EMBL/GenBank/DDBJ whole genome shotgun (WGS) entry which is preliminary data.</text>
</comment>
<dbReference type="EMBL" id="LGTK01000017">
    <property type="protein sequence ID" value="KPH76210.1"/>
    <property type="molecule type" value="Genomic_DNA"/>
</dbReference>
<evidence type="ECO:0000313" key="2">
    <source>
        <dbReference type="EMBL" id="KPH76210.1"/>
    </source>
</evidence>
<dbReference type="Proteomes" id="UP000037854">
    <property type="component" value="Unassembled WGS sequence"/>
</dbReference>
<evidence type="ECO:0000313" key="3">
    <source>
        <dbReference type="Proteomes" id="UP000037854"/>
    </source>
</evidence>
<sequence>MKKPNRCLFPFSLFKVKQYNLTLKFTLIQYFFVGVFINFVEKYQFHSFHIIGKEAREGLAPPYYPLLED</sequence>
<keyword evidence="1" id="KW-0472">Membrane</keyword>
<keyword evidence="3" id="KW-1185">Reference proteome</keyword>
<name>A0ABR5MKB1_9BACI</name>
<keyword evidence="1" id="KW-1133">Transmembrane helix</keyword>
<gene>
    <name evidence="2" type="ORF">AFL42_06980</name>
</gene>
<proteinExistence type="predicted"/>
<reference evidence="2 3" key="1">
    <citation type="submission" date="2015-07" db="EMBL/GenBank/DDBJ databases">
        <title>High-quality draft genome sequence of Oceanobacillus caeni HM6, a bacillus isolated from a human feces.</title>
        <authorList>
            <person name="Kumar J."/>
            <person name="Verma M.K."/>
            <person name="Pandey R."/>
            <person name="Bhambi M."/>
            <person name="Chauhan N."/>
        </authorList>
    </citation>
    <scope>NUCLEOTIDE SEQUENCE [LARGE SCALE GENOMIC DNA]</scope>
    <source>
        <strain evidence="2 3">HM6</strain>
    </source>
</reference>
<protein>
    <submittedName>
        <fullName evidence="2">Uncharacterized protein</fullName>
    </submittedName>
</protein>
<feature type="transmembrane region" description="Helical" evidence="1">
    <location>
        <begin position="21"/>
        <end position="40"/>
    </location>
</feature>
<keyword evidence="1" id="KW-0812">Transmembrane</keyword>
<accession>A0ABR5MKB1</accession>
<evidence type="ECO:0000256" key="1">
    <source>
        <dbReference type="SAM" id="Phobius"/>
    </source>
</evidence>
<organism evidence="2 3">
    <name type="scientific">Oceanobacillus caeni</name>
    <dbReference type="NCBI Taxonomy" id="405946"/>
    <lineage>
        <taxon>Bacteria</taxon>
        <taxon>Bacillati</taxon>
        <taxon>Bacillota</taxon>
        <taxon>Bacilli</taxon>
        <taxon>Bacillales</taxon>
        <taxon>Bacillaceae</taxon>
        <taxon>Oceanobacillus</taxon>
    </lineage>
</organism>